<gene>
    <name evidence="1" type="ORF">RUMLAC_00802</name>
</gene>
<dbReference type="HOGENOM" id="CLU_2119329_0_0_9"/>
<name>B5CMW6_9FIRM</name>
<proteinExistence type="predicted"/>
<dbReference type="EMBL" id="ABOU02000026">
    <property type="protein sequence ID" value="EDY33422.1"/>
    <property type="molecule type" value="Genomic_DNA"/>
</dbReference>
<sequence length="114" mass="13117">MSPHISFMIQHQTAFFNRFIRIILKNYKNCLKKAVASSALSSFKNFSVKDISGHFVPFISIIIRCQGQKSPTLMPTDCSVLRTPTILPNIRISWDYHPTFMLISGRVKRSFTHL</sequence>
<organism evidence="1 2">
    <name type="scientific">[Ruminococcus] lactaris ATCC 29176</name>
    <dbReference type="NCBI Taxonomy" id="471875"/>
    <lineage>
        <taxon>Bacteria</taxon>
        <taxon>Bacillati</taxon>
        <taxon>Bacillota</taxon>
        <taxon>Clostridia</taxon>
        <taxon>Lachnospirales</taxon>
        <taxon>Lachnospiraceae</taxon>
        <taxon>Mediterraneibacter</taxon>
    </lineage>
</organism>
<dbReference type="eggNOG" id="ENOG502ZTRH">
    <property type="taxonomic scope" value="Bacteria"/>
</dbReference>
<reference evidence="1 2" key="2">
    <citation type="submission" date="2008-08" db="EMBL/GenBank/DDBJ databases">
        <authorList>
            <person name="Fulton L."/>
            <person name="Clifton S."/>
            <person name="Fulton B."/>
            <person name="Xu J."/>
            <person name="Minx P."/>
            <person name="Pepin K.H."/>
            <person name="Johnson M."/>
            <person name="Bhonagiri V."/>
            <person name="Nash W.E."/>
            <person name="Mardis E.R."/>
            <person name="Wilson R.K."/>
        </authorList>
    </citation>
    <scope>NUCLEOTIDE SEQUENCE [LARGE SCALE GENOMIC DNA]</scope>
    <source>
        <strain evidence="1 2">ATCC 29176</strain>
    </source>
</reference>
<keyword evidence="2" id="KW-1185">Reference proteome</keyword>
<reference evidence="1 2" key="1">
    <citation type="submission" date="2008-08" db="EMBL/GenBank/DDBJ databases">
        <title>Draft genome sequence of Ruminococcus lactaris ATCC 29176.</title>
        <authorList>
            <person name="Sudarsanam P."/>
            <person name="Ley R."/>
            <person name="Guruge J."/>
            <person name="Turnbaugh P.J."/>
            <person name="Mahowald M."/>
            <person name="Liep D."/>
            <person name="Gordon J."/>
        </authorList>
    </citation>
    <scope>NUCLEOTIDE SEQUENCE [LARGE SCALE GENOMIC DNA]</scope>
    <source>
        <strain evidence="1 2">ATCC 29176</strain>
    </source>
</reference>
<comment type="caution">
    <text evidence="1">The sequence shown here is derived from an EMBL/GenBank/DDBJ whole genome shotgun (WGS) entry which is preliminary data.</text>
</comment>
<accession>B5CMW6</accession>
<evidence type="ECO:0000313" key="1">
    <source>
        <dbReference type="EMBL" id="EDY33422.1"/>
    </source>
</evidence>
<evidence type="ECO:0000313" key="2">
    <source>
        <dbReference type="Proteomes" id="UP000003254"/>
    </source>
</evidence>
<dbReference type="Proteomes" id="UP000003254">
    <property type="component" value="Unassembled WGS sequence"/>
</dbReference>
<protein>
    <submittedName>
        <fullName evidence="1">Uncharacterized protein</fullName>
    </submittedName>
</protein>
<dbReference type="AlphaFoldDB" id="B5CMW6"/>